<dbReference type="PATRIC" id="fig|993517.3.peg.702"/>
<proteinExistence type="predicted"/>
<comment type="caution">
    <text evidence="1">The sequence shown here is derived from an EMBL/GenBank/DDBJ whole genome shotgun (WGS) entry which is preliminary data.</text>
</comment>
<protein>
    <recommendedName>
        <fullName evidence="3">Protein containing DUF1570</fullName>
    </recommendedName>
</protein>
<evidence type="ECO:0000313" key="1">
    <source>
        <dbReference type="EMBL" id="EKK03901.1"/>
    </source>
</evidence>
<dbReference type="Proteomes" id="UP000007993">
    <property type="component" value="Unassembled WGS sequence"/>
</dbReference>
<dbReference type="AlphaFoldDB" id="K5EDE5"/>
<sequence length="311" mass="35191">MNEMDDVFSLVPNAMDVRGHLPHPKWETISAWVEENVAPPSHDEAWKSIVHQWLVRLGDALSPDYAVYESDEFVLLSSDASLAPRVLDLCERSRRIILETLNGVAQDEGFGKHVVLIFGESDRYYDYVSEFYPDEGEFGLSGGMFFDSGYGHFVVSPGHGVELDRVIAHELNHALLRHLPLPLWLDEGVTQFMEDVVLESSYFFVDHQLVRLHREYWNKENIQSFWSGESFILSDDGQQLSYHLAQVLFRNLMADHSKKVREILLQANSRDAGNAAFVNVLGQTLADRVAQFLGSGPWSTLSDYGAEDASV</sequence>
<organism evidence="1 2">
    <name type="scientific">Rhodopirellula baltica SH28</name>
    <dbReference type="NCBI Taxonomy" id="993517"/>
    <lineage>
        <taxon>Bacteria</taxon>
        <taxon>Pseudomonadati</taxon>
        <taxon>Planctomycetota</taxon>
        <taxon>Planctomycetia</taxon>
        <taxon>Pirellulales</taxon>
        <taxon>Pirellulaceae</taxon>
        <taxon>Rhodopirellula</taxon>
    </lineage>
</organism>
<evidence type="ECO:0000313" key="2">
    <source>
        <dbReference type="Proteomes" id="UP000007993"/>
    </source>
</evidence>
<evidence type="ECO:0008006" key="3">
    <source>
        <dbReference type="Google" id="ProtNLM"/>
    </source>
</evidence>
<accession>K5EDE5</accession>
<dbReference type="EMBL" id="AMCW01000018">
    <property type="protein sequence ID" value="EKK03901.1"/>
    <property type="molecule type" value="Genomic_DNA"/>
</dbReference>
<name>K5EDE5_RHOBT</name>
<gene>
    <name evidence="1" type="ORF">RBSH_00642</name>
</gene>
<reference evidence="1 2" key="1">
    <citation type="journal article" date="2013" name="Mar. Genomics">
        <title>Expression of sulfatases in Rhodopirellula baltica and the diversity of sulfatases in the genus Rhodopirellula.</title>
        <authorList>
            <person name="Wegner C.E."/>
            <person name="Richter-Heitmann T."/>
            <person name="Klindworth A."/>
            <person name="Klockow C."/>
            <person name="Richter M."/>
            <person name="Achstetter T."/>
            <person name="Glockner F.O."/>
            <person name="Harder J."/>
        </authorList>
    </citation>
    <scope>NUCLEOTIDE SEQUENCE [LARGE SCALE GENOMIC DNA]</scope>
    <source>
        <strain evidence="1 2">SH28</strain>
    </source>
</reference>